<evidence type="ECO:0000259" key="7">
    <source>
        <dbReference type="Pfam" id="PF02525"/>
    </source>
</evidence>
<evidence type="ECO:0000256" key="6">
    <source>
        <dbReference type="HAMAP-Rule" id="MF_01216"/>
    </source>
</evidence>
<dbReference type="PANTHER" id="PTHR43741:SF4">
    <property type="entry name" value="FMN-DEPENDENT NADH:QUINONE OXIDOREDUCTASE"/>
    <property type="match status" value="1"/>
</dbReference>
<comment type="subunit">
    <text evidence="6">Homodimer.</text>
</comment>
<comment type="catalytic activity">
    <reaction evidence="5">
        <text>N,N-dimethyl-1,4-phenylenediamine + anthranilate + 2 NAD(+) = 2-(4-dimethylaminophenyl)diazenylbenzoate + 2 NADH + 2 H(+)</text>
        <dbReference type="Rhea" id="RHEA:55872"/>
        <dbReference type="ChEBI" id="CHEBI:15378"/>
        <dbReference type="ChEBI" id="CHEBI:15783"/>
        <dbReference type="ChEBI" id="CHEBI:16567"/>
        <dbReference type="ChEBI" id="CHEBI:57540"/>
        <dbReference type="ChEBI" id="CHEBI:57945"/>
        <dbReference type="ChEBI" id="CHEBI:71579"/>
        <dbReference type="EC" id="1.7.1.17"/>
    </reaction>
    <physiologicalReaction direction="right-to-left" evidence="5">
        <dbReference type="Rhea" id="RHEA:55874"/>
    </physiologicalReaction>
</comment>
<reference evidence="9" key="1">
    <citation type="journal article" date="2019" name="Int. J. Syst. Evol. Microbiol.">
        <title>The Global Catalogue of Microorganisms (GCM) 10K type strain sequencing project: providing services to taxonomists for standard genome sequencing and annotation.</title>
        <authorList>
            <consortium name="The Broad Institute Genomics Platform"/>
            <consortium name="The Broad Institute Genome Sequencing Center for Infectious Disease"/>
            <person name="Wu L."/>
            <person name="Ma J."/>
        </authorList>
    </citation>
    <scope>NUCLEOTIDE SEQUENCE [LARGE SCALE GENOMIC DNA]</scope>
    <source>
        <strain evidence="9">CGMCC 4.5798</strain>
    </source>
</reference>
<keyword evidence="4 6" id="KW-0520">NAD</keyword>
<gene>
    <name evidence="6" type="primary">azoR</name>
    <name evidence="8" type="ORF">ACFPO9_07000</name>
</gene>
<name>A0ABW0RU92_9BURK</name>
<evidence type="ECO:0000256" key="2">
    <source>
        <dbReference type="ARBA" id="ARBA00022643"/>
    </source>
</evidence>
<dbReference type="InterPro" id="IPR003680">
    <property type="entry name" value="Flavodoxin_fold"/>
</dbReference>
<evidence type="ECO:0000256" key="3">
    <source>
        <dbReference type="ARBA" id="ARBA00023002"/>
    </source>
</evidence>
<dbReference type="InterPro" id="IPR050104">
    <property type="entry name" value="FMN-dep_NADH:Q_OxRdtase_AzoR1"/>
</dbReference>
<dbReference type="EC" id="1.7.1.17" evidence="6"/>
<dbReference type="Gene3D" id="3.40.50.360">
    <property type="match status" value="1"/>
</dbReference>
<keyword evidence="2 6" id="KW-0288">FMN</keyword>
<dbReference type="Pfam" id="PF02525">
    <property type="entry name" value="Flavodoxin_2"/>
    <property type="match status" value="1"/>
</dbReference>
<comment type="caution">
    <text evidence="8">The sequence shown here is derived from an EMBL/GenBank/DDBJ whole genome shotgun (WGS) entry which is preliminary data.</text>
</comment>
<comment type="caution">
    <text evidence="6">Lacks conserved residue(s) required for the propagation of feature annotation.</text>
</comment>
<keyword evidence="3 6" id="KW-0560">Oxidoreductase</keyword>
<comment type="cofactor">
    <cofactor evidence="6">
        <name>FMN</name>
        <dbReference type="ChEBI" id="CHEBI:58210"/>
    </cofactor>
    <text evidence="6">Binds 1 FMN per subunit.</text>
</comment>
<comment type="catalytic activity">
    <reaction evidence="6">
        <text>2 a quinone + NADH + H(+) = 2 a 1,4-benzosemiquinone + NAD(+)</text>
        <dbReference type="Rhea" id="RHEA:65952"/>
        <dbReference type="ChEBI" id="CHEBI:15378"/>
        <dbReference type="ChEBI" id="CHEBI:57540"/>
        <dbReference type="ChEBI" id="CHEBI:57945"/>
        <dbReference type="ChEBI" id="CHEBI:132124"/>
        <dbReference type="ChEBI" id="CHEBI:134225"/>
    </reaction>
</comment>
<dbReference type="InterPro" id="IPR023048">
    <property type="entry name" value="NADH:quinone_OxRdtase_FMN_depd"/>
</dbReference>
<feature type="domain" description="Flavodoxin-like fold" evidence="7">
    <location>
        <begin position="1"/>
        <end position="197"/>
    </location>
</feature>
<evidence type="ECO:0000313" key="9">
    <source>
        <dbReference type="Proteomes" id="UP001596086"/>
    </source>
</evidence>
<dbReference type="SUPFAM" id="SSF52218">
    <property type="entry name" value="Flavoproteins"/>
    <property type="match status" value="1"/>
</dbReference>
<accession>A0ABW0RU92</accession>
<evidence type="ECO:0000256" key="4">
    <source>
        <dbReference type="ARBA" id="ARBA00023027"/>
    </source>
</evidence>
<dbReference type="RefSeq" id="WP_379768815.1">
    <property type="nucleotide sequence ID" value="NZ_JBHSMZ010000004.1"/>
</dbReference>
<keyword evidence="9" id="KW-1185">Reference proteome</keyword>
<keyword evidence="1 6" id="KW-0285">Flavoprotein</keyword>
<comment type="similarity">
    <text evidence="6">Belongs to the azoreductase type 1 family.</text>
</comment>
<dbReference type="PANTHER" id="PTHR43741">
    <property type="entry name" value="FMN-DEPENDENT NADH-AZOREDUCTASE 1"/>
    <property type="match status" value="1"/>
</dbReference>
<feature type="binding site" evidence="6">
    <location>
        <position position="9"/>
    </location>
    <ligand>
        <name>FMN</name>
        <dbReference type="ChEBI" id="CHEBI:58210"/>
    </ligand>
</feature>
<evidence type="ECO:0000313" key="8">
    <source>
        <dbReference type="EMBL" id="MFC5548262.1"/>
    </source>
</evidence>
<proteinExistence type="inferred from homology"/>
<dbReference type="HAMAP" id="MF_01216">
    <property type="entry name" value="Azoreductase_type1"/>
    <property type="match status" value="1"/>
</dbReference>
<comment type="function">
    <text evidence="6">Also exhibits azoreductase activity. Catalyzes the reductive cleavage of the azo bond in aromatic azo compounds to the corresponding amines.</text>
</comment>
<dbReference type="Proteomes" id="UP001596086">
    <property type="component" value="Unassembled WGS sequence"/>
</dbReference>
<comment type="function">
    <text evidence="6">Quinone reductase that provides resistance to thiol-specific stress caused by electrophilic quinones.</text>
</comment>
<dbReference type="EMBL" id="JBHSMZ010000004">
    <property type="protein sequence ID" value="MFC5548262.1"/>
    <property type="molecule type" value="Genomic_DNA"/>
</dbReference>
<dbReference type="EC" id="1.6.5.-" evidence="6"/>
<dbReference type="InterPro" id="IPR029039">
    <property type="entry name" value="Flavoprotein-like_sf"/>
</dbReference>
<sequence length="207" mass="22090">MNILRISCSPQGVEGESHKLSDAIVRYLLERGGSTVTLVERLIGVDPIPHIGADYANIVQLSAEEIQGNALARLSEALIGEVERADAIVIATPMHNLGVPSVLKAWIDHVVRAGRTFDVSAEGKKGRLGDRPVFVAIASGGRFSGAHARQPDFLTPYLKAVLGTIGLTNITFFSIQGTGLGSTAVENARRMAAHDIQVHFAPDYLDA</sequence>
<protein>
    <recommendedName>
        <fullName evidence="6">FMN dependent NADH:quinone oxidoreductase</fullName>
        <ecNumber evidence="6">1.6.5.-</ecNumber>
    </recommendedName>
    <alternativeName>
        <fullName evidence="6">Azo-dye reductase</fullName>
    </alternativeName>
    <alternativeName>
        <fullName evidence="6">FMN-dependent NADH-azo compound oxidoreductase</fullName>
    </alternativeName>
    <alternativeName>
        <fullName evidence="6">FMN-dependent NADH-azoreductase</fullName>
        <ecNumber evidence="6">1.7.1.17</ecNumber>
    </alternativeName>
</protein>
<evidence type="ECO:0000256" key="5">
    <source>
        <dbReference type="ARBA" id="ARBA00048542"/>
    </source>
</evidence>
<evidence type="ECO:0000256" key="1">
    <source>
        <dbReference type="ARBA" id="ARBA00022630"/>
    </source>
</evidence>
<organism evidence="8 9">
    <name type="scientific">Massilia aerilata</name>
    <dbReference type="NCBI Taxonomy" id="453817"/>
    <lineage>
        <taxon>Bacteria</taxon>
        <taxon>Pseudomonadati</taxon>
        <taxon>Pseudomonadota</taxon>
        <taxon>Betaproteobacteria</taxon>
        <taxon>Burkholderiales</taxon>
        <taxon>Oxalobacteraceae</taxon>
        <taxon>Telluria group</taxon>
        <taxon>Massilia</taxon>
    </lineage>
</organism>